<comment type="similarity">
    <text evidence="2">Belongs to the DNA polymerase type-C family. DnaE subfamily.</text>
</comment>
<dbReference type="InterPro" id="IPR041931">
    <property type="entry name" value="DNA_pol3_alpha_thumb_dom"/>
</dbReference>
<protein>
    <recommendedName>
        <fullName evidence="4">DNA polymerase III subunit alpha</fullName>
        <ecNumber evidence="3">2.7.7.7</ecNumber>
    </recommendedName>
</protein>
<dbReference type="EMBL" id="CABEEP010000001">
    <property type="protein sequence ID" value="VTQ62396.1"/>
    <property type="molecule type" value="Genomic_DNA"/>
</dbReference>
<dbReference type="Pfam" id="PF02811">
    <property type="entry name" value="PHP"/>
    <property type="match status" value="1"/>
</dbReference>
<dbReference type="InterPro" id="IPR011708">
    <property type="entry name" value="DNA_pol3_alpha_NTPase_dom"/>
</dbReference>
<dbReference type="EC" id="2.7.7.7" evidence="3"/>
<dbReference type="Pfam" id="PF14579">
    <property type="entry name" value="HHH_6"/>
    <property type="match status" value="1"/>
</dbReference>
<dbReference type="InterPro" id="IPR004805">
    <property type="entry name" value="DnaE2/DnaE/PolC"/>
</dbReference>
<comment type="subunit">
    <text evidence="10">DNA polymerase III contains a core (composed of alpha, epsilon and theta chains) that associates with a tau subunit. This core dimerizes to form the POLIII' complex. PolIII' associates with the gamma complex (composed of gamma, delta, delta', psi and chi chains) and with the beta chain to form the complete DNA polymerase III complex.</text>
</comment>
<evidence type="ECO:0000256" key="4">
    <source>
        <dbReference type="ARBA" id="ARBA00019114"/>
    </source>
</evidence>
<comment type="caution">
    <text evidence="12">The sequence shown here is derived from an EMBL/GenBank/DDBJ whole genome shotgun (WGS) entry which is preliminary data.</text>
</comment>
<keyword evidence="7" id="KW-0235">DNA replication</keyword>
<evidence type="ECO:0000256" key="6">
    <source>
        <dbReference type="ARBA" id="ARBA00022695"/>
    </source>
</evidence>
<dbReference type="InterPro" id="IPR016195">
    <property type="entry name" value="Pol/histidinol_Pase-like"/>
</dbReference>
<dbReference type="GO" id="GO:0003887">
    <property type="term" value="F:DNA-directed DNA polymerase activity"/>
    <property type="evidence" value="ECO:0007669"/>
    <property type="project" value="UniProtKB-KW"/>
</dbReference>
<dbReference type="NCBIfam" id="NF004226">
    <property type="entry name" value="PRK05673.1"/>
    <property type="match status" value="1"/>
</dbReference>
<proteinExistence type="inferred from homology"/>
<accession>A0A7Z9AU28</accession>
<dbReference type="Pfam" id="PF07733">
    <property type="entry name" value="DNA_pol3_alpha"/>
    <property type="match status" value="1"/>
</dbReference>
<comment type="subcellular location">
    <subcellularLocation>
        <location evidence="1">Cytoplasm</location>
    </subcellularLocation>
</comment>
<reference evidence="12 13" key="1">
    <citation type="submission" date="2019-05" db="EMBL/GenBank/DDBJ databases">
        <authorList>
            <consortium name="Pathogen Informatics"/>
        </authorList>
    </citation>
    <scope>NUCLEOTIDE SEQUENCE [LARGE SCALE GENOMIC DNA]</scope>
    <source>
        <strain evidence="12 13">NCTC12204</strain>
    </source>
</reference>
<dbReference type="InterPro" id="IPR004365">
    <property type="entry name" value="NA-bd_OB_tRNA"/>
</dbReference>
<dbReference type="Pfam" id="PF01336">
    <property type="entry name" value="tRNA_anti-codon"/>
    <property type="match status" value="1"/>
</dbReference>
<dbReference type="InterPro" id="IPR040982">
    <property type="entry name" value="DNA_pol3_finger"/>
</dbReference>
<dbReference type="InterPro" id="IPR029460">
    <property type="entry name" value="DNAPol_HHH"/>
</dbReference>
<gene>
    <name evidence="12" type="primary">dnaE</name>
    <name evidence="12" type="ORF">NCTC12204_00986</name>
</gene>
<dbReference type="GO" id="GO:0005737">
    <property type="term" value="C:cytoplasm"/>
    <property type="evidence" value="ECO:0007669"/>
    <property type="project" value="UniProtKB-SubCell"/>
</dbReference>
<sequence length="1104" mass="126455">MFFPQLYTKTSYSLLQSTIRIQDYVQKARALGYTVLGITDQDVLYGIPEFYQTCIKEGIKPIVGMLLTYTYESQAFDLLVYAKDGVGYQQLMKLSSKKMIQESLALSEFTESDHLIFVVPPQHSVVAEFNQTETFTAHWQALKEKVGRQDFYVGITESFSELPSGWVTFLAENNYSLCALQPIASLRQEELFALETMKHLRAGSQLSMEAINQQKIETKTGFLLAENEMIQRFNEAQLVDALEGAQRLVQSVSFEFQFHQKLLPHYPVPDQKSAGQYLDELCHAKLVERVEEITPEYQERLAYELSIIHQMGFDDYFLIVWDVMAFAHREKIVTGAGRGSAAGSLVAYILEITDVDPLQYDLLFERFLNPERYTMPDIDLDIPDNRREEVLNYVRAKYGQYHMAQIATFGTMAAKMVLRDVARVFGLSQSEANRWSKAIPNQLKITLPEAYRTSKPLVELVQLSEKNQLLFKTASILEGLPRHVSTHAAGVVISDKNLLDLVPLQKGSDEAFLTQYTMNDVEAIGLLKMDFLGLRNLSIIDYALKAIKKVEKKEIRLKQIPLNDPKTLFLFQQGDTTGVFQFESAGIRNVLRRLGPETIEDIAAVNALYRPGPMQNIDTFISRKKGKETIHYPDDSLMPILKNTYGVIVYQEQIMQIAAKMAGFSLGQSDILRRAISKKKKEVIDKEREHFVSGAVSQGYSKEKAVEVYDYIERFANYGFNRSHAFAYSFVGFQMAYLKAHHPGAFFVSLLNSVRHNTTKLKEYIAEARKKKLKLAAPSINQSYYGFELINPEEIRFGLTAIKGVRKDFIEDILKDRKENGAYQSVDQFLIRLDKRWLKLELIQSLVAVGVFDELAPNRKQLMLDLEGKIQNIIYSGGSLDLLGIMALKEEEVADYSLEEKLQLEEEYLGVYLSGHPTEGYERLKLAKKIRLITEVIPKQTVSVLVMIKNIREIRTKKGELMAFVEGTDISGEITITVFPKSYRQFRSLFELNKVIFVQGRTETSKYNQELQLIGENFADPVELEEQYQDQTCYLRIKEEFDDPQTMKQLQTIFQKHSGYIPVVMYHEKNQRKVVLAEAYWVDGSKSLKSQLAYLLQPENVVFK</sequence>
<keyword evidence="6 12" id="KW-0548">Nucleotidyltransferase</keyword>
<dbReference type="Proteomes" id="UP000352698">
    <property type="component" value="Unassembled WGS sequence"/>
</dbReference>
<evidence type="ECO:0000256" key="8">
    <source>
        <dbReference type="ARBA" id="ARBA00022932"/>
    </source>
</evidence>
<dbReference type="SMART" id="SM00481">
    <property type="entry name" value="POLIIIAc"/>
    <property type="match status" value="1"/>
</dbReference>
<keyword evidence="8" id="KW-0239">DNA-directed DNA polymerase</keyword>
<dbReference type="InterPro" id="IPR003141">
    <property type="entry name" value="Pol/His_phosphatase_N"/>
</dbReference>
<evidence type="ECO:0000256" key="10">
    <source>
        <dbReference type="ARBA" id="ARBA00026073"/>
    </source>
</evidence>
<dbReference type="InterPro" id="IPR012340">
    <property type="entry name" value="NA-bd_OB-fold"/>
</dbReference>
<evidence type="ECO:0000256" key="7">
    <source>
        <dbReference type="ARBA" id="ARBA00022705"/>
    </source>
</evidence>
<evidence type="ECO:0000256" key="5">
    <source>
        <dbReference type="ARBA" id="ARBA00022679"/>
    </source>
</evidence>
<evidence type="ECO:0000256" key="2">
    <source>
        <dbReference type="ARBA" id="ARBA00009496"/>
    </source>
</evidence>
<dbReference type="PANTHER" id="PTHR32294">
    <property type="entry name" value="DNA POLYMERASE III SUBUNIT ALPHA"/>
    <property type="match status" value="1"/>
</dbReference>
<dbReference type="Gene3D" id="3.20.20.140">
    <property type="entry name" value="Metal-dependent hydrolases"/>
    <property type="match status" value="1"/>
</dbReference>
<dbReference type="Pfam" id="PF17657">
    <property type="entry name" value="DNA_pol3_finger"/>
    <property type="match status" value="1"/>
</dbReference>
<dbReference type="GO" id="GO:0006260">
    <property type="term" value="P:DNA replication"/>
    <property type="evidence" value="ECO:0007669"/>
    <property type="project" value="UniProtKB-KW"/>
</dbReference>
<dbReference type="NCBIfam" id="TIGR00594">
    <property type="entry name" value="polc"/>
    <property type="match status" value="1"/>
</dbReference>
<dbReference type="GO" id="GO:0003676">
    <property type="term" value="F:nucleic acid binding"/>
    <property type="evidence" value="ECO:0007669"/>
    <property type="project" value="InterPro"/>
</dbReference>
<organism evidence="12 13">
    <name type="scientific">Enterococcus hirae</name>
    <dbReference type="NCBI Taxonomy" id="1354"/>
    <lineage>
        <taxon>Bacteria</taxon>
        <taxon>Bacillati</taxon>
        <taxon>Bacillota</taxon>
        <taxon>Bacilli</taxon>
        <taxon>Lactobacillales</taxon>
        <taxon>Enterococcaceae</taxon>
        <taxon>Enterococcus</taxon>
    </lineage>
</organism>
<dbReference type="InterPro" id="IPR004013">
    <property type="entry name" value="PHP_dom"/>
</dbReference>
<evidence type="ECO:0000313" key="12">
    <source>
        <dbReference type="EMBL" id="VTQ62396.1"/>
    </source>
</evidence>
<dbReference type="PANTHER" id="PTHR32294:SF0">
    <property type="entry name" value="DNA POLYMERASE III SUBUNIT ALPHA"/>
    <property type="match status" value="1"/>
</dbReference>
<dbReference type="SUPFAM" id="SSF89550">
    <property type="entry name" value="PHP domain-like"/>
    <property type="match status" value="1"/>
</dbReference>
<comment type="function">
    <text evidence="9">DNA polymerase III is a complex, multichain enzyme responsible for most of the replicative synthesis in bacteria. This DNA polymerase also exhibits 3' to 5' exonuclease activity. The alpha chain is the DNA polymerase.</text>
</comment>
<evidence type="ECO:0000256" key="9">
    <source>
        <dbReference type="ARBA" id="ARBA00025611"/>
    </source>
</evidence>
<keyword evidence="5 12" id="KW-0808">Transferase</keyword>
<evidence type="ECO:0000256" key="1">
    <source>
        <dbReference type="ARBA" id="ARBA00004496"/>
    </source>
</evidence>
<dbReference type="Gene3D" id="1.10.150.870">
    <property type="match status" value="1"/>
</dbReference>
<evidence type="ECO:0000256" key="3">
    <source>
        <dbReference type="ARBA" id="ARBA00012417"/>
    </source>
</evidence>
<name>A0A7Z9AU28_ENTHR</name>
<dbReference type="GO" id="GO:0008408">
    <property type="term" value="F:3'-5' exonuclease activity"/>
    <property type="evidence" value="ECO:0007669"/>
    <property type="project" value="InterPro"/>
</dbReference>
<evidence type="ECO:0000313" key="13">
    <source>
        <dbReference type="Proteomes" id="UP000352698"/>
    </source>
</evidence>
<dbReference type="CDD" id="cd04485">
    <property type="entry name" value="DnaE_OBF"/>
    <property type="match status" value="1"/>
</dbReference>
<dbReference type="RefSeq" id="WP_010738118.1">
    <property type="nucleotide sequence ID" value="NZ_AP027299.1"/>
</dbReference>
<evidence type="ECO:0000256" key="11">
    <source>
        <dbReference type="ARBA" id="ARBA00049244"/>
    </source>
</evidence>
<dbReference type="Gene3D" id="1.10.10.1600">
    <property type="entry name" value="Bacterial DNA polymerase III alpha subunit, thumb domain"/>
    <property type="match status" value="1"/>
</dbReference>
<dbReference type="AlphaFoldDB" id="A0A7Z9AU28"/>
<comment type="catalytic activity">
    <reaction evidence="11">
        <text>DNA(n) + a 2'-deoxyribonucleoside 5'-triphosphate = DNA(n+1) + diphosphate</text>
        <dbReference type="Rhea" id="RHEA:22508"/>
        <dbReference type="Rhea" id="RHEA-COMP:17339"/>
        <dbReference type="Rhea" id="RHEA-COMP:17340"/>
        <dbReference type="ChEBI" id="CHEBI:33019"/>
        <dbReference type="ChEBI" id="CHEBI:61560"/>
        <dbReference type="ChEBI" id="CHEBI:173112"/>
        <dbReference type="EC" id="2.7.7.7"/>
    </reaction>
</comment>
<dbReference type="Gene3D" id="2.40.50.140">
    <property type="entry name" value="Nucleic acid-binding proteins"/>
    <property type="match status" value="1"/>
</dbReference>
<dbReference type="CDD" id="cd07431">
    <property type="entry name" value="PHP_PolIIIA"/>
    <property type="match status" value="1"/>
</dbReference>